<keyword evidence="3 9" id="KW-0418">Kinase</keyword>
<keyword evidence="4 5" id="KW-0067">ATP-binding</keyword>
<evidence type="ECO:0000313" key="10">
    <source>
        <dbReference type="Proteomes" id="UP000247702"/>
    </source>
</evidence>
<dbReference type="InterPro" id="IPR001245">
    <property type="entry name" value="Ser-Thr/Tyr_kinase_cat_dom"/>
</dbReference>
<feature type="domain" description="Protein kinase" evidence="7">
    <location>
        <begin position="292"/>
        <end position="553"/>
    </location>
</feature>
<dbReference type="EMBL" id="BLAL01000257">
    <property type="protein sequence ID" value="GES97180.1"/>
    <property type="molecule type" value="Genomic_DNA"/>
</dbReference>
<dbReference type="GO" id="GO:0004674">
    <property type="term" value="F:protein serine/threonine kinase activity"/>
    <property type="evidence" value="ECO:0007669"/>
    <property type="project" value="TreeGrafter"/>
</dbReference>
<feature type="region of interest" description="Disordered" evidence="6">
    <location>
        <begin position="668"/>
        <end position="703"/>
    </location>
</feature>
<evidence type="ECO:0000256" key="2">
    <source>
        <dbReference type="ARBA" id="ARBA00022741"/>
    </source>
</evidence>
<dbReference type="Gene3D" id="1.10.510.10">
    <property type="entry name" value="Transferase(Phosphotransferase) domain 1"/>
    <property type="match status" value="1"/>
</dbReference>
<dbReference type="InterPro" id="IPR011009">
    <property type="entry name" value="Kinase-like_dom_sf"/>
</dbReference>
<dbReference type="EMBL" id="BEXD01002613">
    <property type="protein sequence ID" value="GBB98874.1"/>
    <property type="molecule type" value="Genomic_DNA"/>
</dbReference>
<keyword evidence="2 5" id="KW-0547">Nucleotide-binding</keyword>
<dbReference type="InterPro" id="IPR051681">
    <property type="entry name" value="Ser/Thr_Kinases-Pseudokinases"/>
</dbReference>
<reference evidence="9" key="2">
    <citation type="submission" date="2019-10" db="EMBL/GenBank/DDBJ databases">
        <title>Conservation and host-specific expression of non-tandemly repeated heterogenous ribosome RNA gene in arbuscular mycorrhizal fungi.</title>
        <authorList>
            <person name="Maeda T."/>
            <person name="Kobayashi Y."/>
            <person name="Nakagawa T."/>
            <person name="Ezawa T."/>
            <person name="Yamaguchi K."/>
            <person name="Bino T."/>
            <person name="Nishimoto Y."/>
            <person name="Shigenobu S."/>
            <person name="Kawaguchi M."/>
        </authorList>
    </citation>
    <scope>NUCLEOTIDE SEQUENCE</scope>
    <source>
        <strain evidence="9">HR1</strain>
    </source>
</reference>
<dbReference type="PROSITE" id="PS50011">
    <property type="entry name" value="PROTEIN_KINASE_DOM"/>
    <property type="match status" value="1"/>
</dbReference>
<dbReference type="PROSITE" id="PS00107">
    <property type="entry name" value="PROTEIN_KINASE_ATP"/>
    <property type="match status" value="1"/>
</dbReference>
<evidence type="ECO:0000313" key="9">
    <source>
        <dbReference type="EMBL" id="GES97180.1"/>
    </source>
</evidence>
<accession>A0A2Z6RL16</accession>
<dbReference type="PANTHER" id="PTHR44329">
    <property type="entry name" value="SERINE/THREONINE-PROTEIN KINASE TNNI3K-RELATED"/>
    <property type="match status" value="1"/>
</dbReference>
<reference evidence="8 10" key="1">
    <citation type="submission" date="2017-11" db="EMBL/GenBank/DDBJ databases">
        <title>The genome of Rhizophagus clarus HR1 reveals common genetic basis of auxotrophy among arbuscular mycorrhizal fungi.</title>
        <authorList>
            <person name="Kobayashi Y."/>
        </authorList>
    </citation>
    <scope>NUCLEOTIDE SEQUENCE [LARGE SCALE GENOMIC DNA]</scope>
    <source>
        <strain evidence="8 10">HR1</strain>
    </source>
</reference>
<organism evidence="8 10">
    <name type="scientific">Rhizophagus clarus</name>
    <dbReference type="NCBI Taxonomy" id="94130"/>
    <lineage>
        <taxon>Eukaryota</taxon>
        <taxon>Fungi</taxon>
        <taxon>Fungi incertae sedis</taxon>
        <taxon>Mucoromycota</taxon>
        <taxon>Glomeromycotina</taxon>
        <taxon>Glomeromycetes</taxon>
        <taxon>Glomerales</taxon>
        <taxon>Glomeraceae</taxon>
        <taxon>Rhizophagus</taxon>
    </lineage>
</organism>
<dbReference type="InterPro" id="IPR000719">
    <property type="entry name" value="Prot_kinase_dom"/>
</dbReference>
<evidence type="ECO:0000256" key="4">
    <source>
        <dbReference type="ARBA" id="ARBA00022840"/>
    </source>
</evidence>
<dbReference type="InterPro" id="IPR017441">
    <property type="entry name" value="Protein_kinase_ATP_BS"/>
</dbReference>
<keyword evidence="10" id="KW-1185">Reference proteome</keyword>
<dbReference type="GO" id="GO:0005524">
    <property type="term" value="F:ATP binding"/>
    <property type="evidence" value="ECO:0007669"/>
    <property type="project" value="UniProtKB-UniRule"/>
</dbReference>
<dbReference type="OrthoDB" id="2402236at2759"/>
<dbReference type="PANTHER" id="PTHR44329:SF288">
    <property type="entry name" value="MITOGEN-ACTIVATED PROTEIN KINASE KINASE KINASE 20"/>
    <property type="match status" value="1"/>
</dbReference>
<gene>
    <name evidence="9" type="ORF">RCL2_002376900</name>
    <name evidence="8" type="ORF">RclHR1_03350005</name>
</gene>
<evidence type="ECO:0000256" key="3">
    <source>
        <dbReference type="ARBA" id="ARBA00022777"/>
    </source>
</evidence>
<evidence type="ECO:0000256" key="5">
    <source>
        <dbReference type="PROSITE-ProRule" id="PRU10141"/>
    </source>
</evidence>
<dbReference type="Proteomes" id="UP000247702">
    <property type="component" value="Unassembled WGS sequence"/>
</dbReference>
<evidence type="ECO:0000313" key="8">
    <source>
        <dbReference type="EMBL" id="GBB98874.1"/>
    </source>
</evidence>
<keyword evidence="1" id="KW-0808">Transferase</keyword>
<comment type="caution">
    <text evidence="8">The sequence shown here is derived from an EMBL/GenBank/DDBJ whole genome shotgun (WGS) entry which is preliminary data.</text>
</comment>
<protein>
    <submittedName>
        <fullName evidence="9">Kinase-like domain-containing protein</fullName>
    </submittedName>
</protein>
<name>A0A2Z6RL16_9GLOM</name>
<sequence length="703" mass="81132">MNTNNNTDDFHNPKLKSSPIPILFIPFKNNEKKCNYCGIEYSKTLKFEQKYCKNCLFWYTKYICNDTYIDICISTNNSQCIVHETTRNNLCTTNIQEWCEYCSEILYFTRLIPNTSTLNNHFHHATLEGHGEKVHIFGLEYDEKHYYRISSEWVESTLTKNSIQILRLSWWDNFEKCVACLQELKYIVHNESASYCQKWCQKWCSQCFIIYTGCRYCLTSNIIFGITSQSQCKNCQRISLINIDITNISNRNCEFIRTFTRSDTDSMSLKFIRYLYSTMATHLTECIPYSQFKDLRKIGEGGFSDVYKSTWSDGIKDTDVALKKLKSQNVVTYVYNELKSLSQFTNLNSKPSAIIRCHGISKDHDENFILILDYADGGSLHHYLQKNFMNITWNEKREIMKTISFGLKNIHRYNVTHRDFHSGNILLLGQSWKIGDFGLSQTANNTSSNNEIYGVIPYIAPEIFKGGTFSKETDIYSFGMIMWELTTGCKPFANVEHDANLIYKIIDGERPEITNDTPECFVNLMKKCWDPDPSKRPTADEAFISMFDSSSIFPNESKFKEKLNEAEEIRLKLIQLRQLGPEFNEKSHPKAIYTSRALSSLISKVSTSINSSMISFDAKKGNITEELELDIDIQSSSTQSINSPTQVSNSQQQNVSGSLNNLISAVTENASKKRNNEELNIETQQSEKNRKKFKTDVSDNELC</sequence>
<dbReference type="SUPFAM" id="SSF56112">
    <property type="entry name" value="Protein kinase-like (PK-like)"/>
    <property type="match status" value="1"/>
</dbReference>
<evidence type="ECO:0000256" key="1">
    <source>
        <dbReference type="ARBA" id="ARBA00022679"/>
    </source>
</evidence>
<dbReference type="Proteomes" id="UP000615446">
    <property type="component" value="Unassembled WGS sequence"/>
</dbReference>
<dbReference type="PRINTS" id="PR00109">
    <property type="entry name" value="TYRKINASE"/>
</dbReference>
<proteinExistence type="predicted"/>
<evidence type="ECO:0000259" key="7">
    <source>
        <dbReference type="PROSITE" id="PS50011"/>
    </source>
</evidence>
<feature type="binding site" evidence="5">
    <location>
        <position position="323"/>
    </location>
    <ligand>
        <name>ATP</name>
        <dbReference type="ChEBI" id="CHEBI:30616"/>
    </ligand>
</feature>
<dbReference type="AlphaFoldDB" id="A0A2Z6RL16"/>
<evidence type="ECO:0000256" key="6">
    <source>
        <dbReference type="SAM" id="MobiDB-lite"/>
    </source>
</evidence>
<dbReference type="Pfam" id="PF07714">
    <property type="entry name" value="PK_Tyr_Ser-Thr"/>
    <property type="match status" value="1"/>
</dbReference>